<accession>X8J2A5</accession>
<proteinExistence type="predicted"/>
<reference evidence="2" key="1">
    <citation type="journal article" date="2014" name="Genome Announc.">
        <title>Draft genome sequence of the plant-pathogenic soil fungus Rhizoctonia solani anastomosis group 3 strain Rhs1AP.</title>
        <authorList>
            <person name="Cubeta M.A."/>
            <person name="Thomas E."/>
            <person name="Dean R.A."/>
            <person name="Jabaji S."/>
            <person name="Neate S.M."/>
            <person name="Tavantzis S."/>
            <person name="Toda T."/>
            <person name="Vilgalys R."/>
            <person name="Bharathan N."/>
            <person name="Fedorova-Abrams N."/>
            <person name="Pakala S.B."/>
            <person name="Pakala S.M."/>
            <person name="Zafar N."/>
            <person name="Joardar V."/>
            <person name="Losada L."/>
            <person name="Nierman W.C."/>
        </authorList>
    </citation>
    <scope>NUCLEOTIDE SEQUENCE [LARGE SCALE GENOMIC DNA]</scope>
    <source>
        <strain evidence="2">AG-3</strain>
    </source>
</reference>
<organism evidence="1 2">
    <name type="scientific">Rhizoctonia solani AG-3 Rhs1AP</name>
    <dbReference type="NCBI Taxonomy" id="1086054"/>
    <lineage>
        <taxon>Eukaryota</taxon>
        <taxon>Fungi</taxon>
        <taxon>Dikarya</taxon>
        <taxon>Basidiomycota</taxon>
        <taxon>Agaricomycotina</taxon>
        <taxon>Agaricomycetes</taxon>
        <taxon>Cantharellales</taxon>
        <taxon>Ceratobasidiaceae</taxon>
        <taxon>Rhizoctonia</taxon>
    </lineage>
</organism>
<protein>
    <submittedName>
        <fullName evidence="1">Uncharacterized protein</fullName>
    </submittedName>
</protein>
<gene>
    <name evidence="1" type="ORF">RSOL_115370</name>
</gene>
<sequence>MSEIISHETSEYWGLTVDHYPRLYQNDALSTLTQVILDDEHRGLWRQDALRTMEDICMLSDPKLDLLISAEIHKRVTLEKLKLVHKLSLNVNELDNFALSRLVAGCVILLLSVKPSPLYFEYGYLCFRIMVISLNFCLLRYAYRSDPDAREMHDDSDDNNISLLNLWTACAGLLRVELTGCAKEFYGSSYAGPPGHWNITLLEQPKFEELLNVLHTDQKNLTIALKGSRSLGLSSFMYVLWKFIETKRAVIGIDEYQERFLKPYSRILYRCFLVLPRFKSELSAAKLVSCLVDTPEFMLVDSKPVDLEDSRNMIQAYTRYLKYESQKNALDVLQCFRMLAFVTPLVTPGCDDLIPDAFKATMQTIWQVLLAPRLEPIKPAETLEFVLQCLWVILTGLEPSFNEDSDCPEPWIFDLTKSIITSDLVGIMLRVALYATSPTNERARQKSLSSSTSSHSREAVDGEHMLKTLRKIAHFSMDIMSLIPDETLEHRLRESGSFRDWRKYLTFFGSYDLIDPLHINRTTYYACTFWVGELCGYVLGEEWKEEMLAMQTSAICGNPRCPFPFGAEFGNGGVPYCNMRCQAM</sequence>
<dbReference type="EMBL" id="JATN01000322">
    <property type="protein sequence ID" value="EUC55421.1"/>
    <property type="molecule type" value="Genomic_DNA"/>
</dbReference>
<comment type="caution">
    <text evidence="1">The sequence shown here is derived from an EMBL/GenBank/DDBJ whole genome shotgun (WGS) entry which is preliminary data.</text>
</comment>
<dbReference type="AlphaFoldDB" id="X8J2A5"/>
<dbReference type="Proteomes" id="UP000030108">
    <property type="component" value="Unassembled WGS sequence"/>
</dbReference>
<name>X8J2A5_9AGAM</name>
<evidence type="ECO:0000313" key="1">
    <source>
        <dbReference type="EMBL" id="EUC55421.1"/>
    </source>
</evidence>
<evidence type="ECO:0000313" key="2">
    <source>
        <dbReference type="Proteomes" id="UP000030108"/>
    </source>
</evidence>